<accession>A0A109JFB1</accession>
<dbReference type="OrthoDB" id="8456349at2"/>
<dbReference type="RefSeq" id="WP_062372002.1">
    <property type="nucleotide sequence ID" value="NZ_LNCD01000101.1"/>
</dbReference>
<proteinExistence type="predicted"/>
<name>A0A109JFB1_9HYPH</name>
<dbReference type="EMBL" id="LNCD01000101">
    <property type="protein sequence ID" value="KWV47940.1"/>
    <property type="molecule type" value="Genomic_DNA"/>
</dbReference>
<evidence type="ECO:0000313" key="2">
    <source>
        <dbReference type="EMBL" id="KWV47940.1"/>
    </source>
</evidence>
<reference evidence="2 3" key="1">
    <citation type="submission" date="2015-11" db="EMBL/GenBank/DDBJ databases">
        <title>Draft Genome Sequence of the Strain BR 10423 (Rhizobium sp.) isolated from nodules of Mimosa pudica.</title>
        <authorList>
            <person name="Barauna A.C."/>
            <person name="Zilli J.E."/>
            <person name="Simoes-Araujo J.L."/>
            <person name="Reis V.M."/>
            <person name="James E.K."/>
            <person name="Reis F.B.Jr."/>
            <person name="Rouws L.F."/>
            <person name="Passos S.R."/>
            <person name="Gois S.R."/>
        </authorList>
    </citation>
    <scope>NUCLEOTIDE SEQUENCE [LARGE SCALE GENOMIC DNA]</scope>
    <source>
        <strain evidence="2 3">BR10423</strain>
    </source>
</reference>
<keyword evidence="3" id="KW-1185">Reference proteome</keyword>
<dbReference type="AlphaFoldDB" id="A0A109JFB1"/>
<protein>
    <submittedName>
        <fullName evidence="2">Uncharacterized protein</fullName>
    </submittedName>
</protein>
<feature type="region of interest" description="Disordered" evidence="1">
    <location>
        <begin position="1"/>
        <end position="29"/>
    </location>
</feature>
<evidence type="ECO:0000313" key="3">
    <source>
        <dbReference type="Proteomes" id="UP000068164"/>
    </source>
</evidence>
<sequence length="93" mass="10211">MQGSTNRDGWSPVDDEDLQTANPPSRARFEKAGREQALVFAQEEIARLRLEIDEVAHAVDKMATTVSTPRRPVIRLAPLILLASLAALCSRNG</sequence>
<comment type="caution">
    <text evidence="2">The sequence shown here is derived from an EMBL/GenBank/DDBJ whole genome shotgun (WGS) entry which is preliminary data.</text>
</comment>
<evidence type="ECO:0000256" key="1">
    <source>
        <dbReference type="SAM" id="MobiDB-lite"/>
    </source>
</evidence>
<organism evidence="2 3">
    <name type="scientific">Rhizobium altiplani</name>
    <dbReference type="NCBI Taxonomy" id="1864509"/>
    <lineage>
        <taxon>Bacteria</taxon>
        <taxon>Pseudomonadati</taxon>
        <taxon>Pseudomonadota</taxon>
        <taxon>Alphaproteobacteria</taxon>
        <taxon>Hyphomicrobiales</taxon>
        <taxon>Rhizobiaceae</taxon>
        <taxon>Rhizobium/Agrobacterium group</taxon>
        <taxon>Rhizobium</taxon>
    </lineage>
</organism>
<gene>
    <name evidence="2" type="ORF">AS026_12765</name>
</gene>
<dbReference type="Proteomes" id="UP000068164">
    <property type="component" value="Unassembled WGS sequence"/>
</dbReference>